<keyword evidence="3" id="KW-1185">Reference proteome</keyword>
<dbReference type="Proteomes" id="UP001595593">
    <property type="component" value="Unassembled WGS sequence"/>
</dbReference>
<dbReference type="PANTHER" id="PTHR33969:SF2">
    <property type="entry name" value="SEGREGATION AND CONDENSATION PROTEIN A"/>
    <property type="match status" value="1"/>
</dbReference>
<sequence length="268" mass="29080">MSSQAPALRIGGYEGPLDHLLEMARGQKVDLARLSILELAEQFCAAVDKAATARTLPLHSLADWVVMAAWLTLLKSRLLLPRGSPEAAAAEAEAEDFRRQLENRAFVQAARSWLETRPQLGQDVWSRGAPEVQECKAQEGPVPHADIVGLLRACLKLLQKPRADGAWTPSPPLLWRLPEAIALLRRVLPGATEAVPILSLLPVTVRSDSTVRPVQRRAALASTFLAGLELVREGEVVMDQAAPFAMPRLSANSSISTRSRSPQPAHPG</sequence>
<comment type="caution">
    <text evidence="2">The sequence shown here is derived from an EMBL/GenBank/DDBJ whole genome shotgun (WGS) entry which is preliminary data.</text>
</comment>
<dbReference type="RefSeq" id="WP_379599843.1">
    <property type="nucleotide sequence ID" value="NZ_JBHRTN010000029.1"/>
</dbReference>
<evidence type="ECO:0000313" key="3">
    <source>
        <dbReference type="Proteomes" id="UP001595593"/>
    </source>
</evidence>
<dbReference type="EMBL" id="JBHRTN010000029">
    <property type="protein sequence ID" value="MFC3127731.1"/>
    <property type="molecule type" value="Genomic_DNA"/>
</dbReference>
<evidence type="ECO:0000256" key="1">
    <source>
        <dbReference type="ARBA" id="ARBA00044777"/>
    </source>
</evidence>
<name>A0ABV7G877_9PROT</name>
<dbReference type="InterPro" id="IPR003768">
    <property type="entry name" value="ScpA"/>
</dbReference>
<accession>A0ABV7G877</accession>
<proteinExistence type="predicted"/>
<dbReference type="PANTHER" id="PTHR33969">
    <property type="entry name" value="SEGREGATION AND CONDENSATION PROTEIN A"/>
    <property type="match status" value="1"/>
</dbReference>
<gene>
    <name evidence="2" type="ORF">ACFOD4_21920</name>
</gene>
<protein>
    <recommendedName>
        <fullName evidence="1">Segregation and condensation protein A</fullName>
    </recommendedName>
</protein>
<organism evidence="2 3">
    <name type="scientific">Teichococcus globiformis</name>
    <dbReference type="NCBI Taxonomy" id="2307229"/>
    <lineage>
        <taxon>Bacteria</taxon>
        <taxon>Pseudomonadati</taxon>
        <taxon>Pseudomonadota</taxon>
        <taxon>Alphaproteobacteria</taxon>
        <taxon>Acetobacterales</taxon>
        <taxon>Roseomonadaceae</taxon>
        <taxon>Roseomonas</taxon>
    </lineage>
</organism>
<reference evidence="3" key="1">
    <citation type="journal article" date="2019" name="Int. J. Syst. Evol. Microbiol.">
        <title>The Global Catalogue of Microorganisms (GCM) 10K type strain sequencing project: providing services to taxonomists for standard genome sequencing and annotation.</title>
        <authorList>
            <consortium name="The Broad Institute Genomics Platform"/>
            <consortium name="The Broad Institute Genome Sequencing Center for Infectious Disease"/>
            <person name="Wu L."/>
            <person name="Ma J."/>
        </authorList>
    </citation>
    <scope>NUCLEOTIDE SEQUENCE [LARGE SCALE GENOMIC DNA]</scope>
    <source>
        <strain evidence="3">KCTC 52094</strain>
    </source>
</reference>
<dbReference type="Gene3D" id="6.10.250.2410">
    <property type="match status" value="1"/>
</dbReference>
<evidence type="ECO:0000313" key="2">
    <source>
        <dbReference type="EMBL" id="MFC3127731.1"/>
    </source>
</evidence>